<comment type="caution">
    <text evidence="1">The sequence shown here is derived from an EMBL/GenBank/DDBJ whole genome shotgun (WGS) entry which is preliminary data.</text>
</comment>
<reference evidence="1 2" key="1">
    <citation type="submission" date="2019-08" db="EMBL/GenBank/DDBJ databases">
        <title>The genome of the soybean aphid Biotype 1, its phylome, world population structure and adaptation to the North American continent.</title>
        <authorList>
            <person name="Giordano R."/>
            <person name="Donthu R.K."/>
            <person name="Hernandez A.G."/>
            <person name="Wright C.L."/>
            <person name="Zimin A.V."/>
        </authorList>
    </citation>
    <scope>NUCLEOTIDE SEQUENCE [LARGE SCALE GENOMIC DNA]</scope>
    <source>
        <tissue evidence="1">Whole aphids</tissue>
    </source>
</reference>
<gene>
    <name evidence="1" type="ORF">AGLY_005901</name>
</gene>
<evidence type="ECO:0000313" key="1">
    <source>
        <dbReference type="EMBL" id="KAE9537929.1"/>
    </source>
</evidence>
<organism evidence="1 2">
    <name type="scientific">Aphis glycines</name>
    <name type="common">Soybean aphid</name>
    <dbReference type="NCBI Taxonomy" id="307491"/>
    <lineage>
        <taxon>Eukaryota</taxon>
        <taxon>Metazoa</taxon>
        <taxon>Ecdysozoa</taxon>
        <taxon>Arthropoda</taxon>
        <taxon>Hexapoda</taxon>
        <taxon>Insecta</taxon>
        <taxon>Pterygota</taxon>
        <taxon>Neoptera</taxon>
        <taxon>Paraneoptera</taxon>
        <taxon>Hemiptera</taxon>
        <taxon>Sternorrhyncha</taxon>
        <taxon>Aphidomorpha</taxon>
        <taxon>Aphidoidea</taxon>
        <taxon>Aphididae</taxon>
        <taxon>Aphidini</taxon>
        <taxon>Aphis</taxon>
        <taxon>Aphis</taxon>
    </lineage>
</organism>
<evidence type="ECO:0000313" key="2">
    <source>
        <dbReference type="Proteomes" id="UP000475862"/>
    </source>
</evidence>
<dbReference type="AlphaFoldDB" id="A0A6G0TTH7"/>
<proteinExistence type="predicted"/>
<sequence length="222" mass="26059">MLLMNKLLLNQQHNRLQDEIGFLYFLIQSLKIIKYDEKTRQNIHTYFLFVYVFNFDPSKADESSSRIVYKSITSNSFFNPFRTIKLVTKESRKIGCMFVLTIELEVLSKPHRQFCRRICATFSRRLSSPSLSDPFYNHFAIFTCITNFGSNNPILSMMRQMLMSTFHFYCLSKILKEKLITTIVCNPNVVYYVNYSLNGGNNLVITHLLLLKHSKEHDLGIH</sequence>
<dbReference type="EMBL" id="VYZN01000017">
    <property type="protein sequence ID" value="KAE9537929.1"/>
    <property type="molecule type" value="Genomic_DNA"/>
</dbReference>
<dbReference type="Proteomes" id="UP000475862">
    <property type="component" value="Unassembled WGS sequence"/>
</dbReference>
<accession>A0A6G0TTH7</accession>
<protein>
    <submittedName>
        <fullName evidence="1">Uncharacterized protein</fullName>
    </submittedName>
</protein>
<keyword evidence="2" id="KW-1185">Reference proteome</keyword>
<name>A0A6G0TTH7_APHGL</name>